<dbReference type="PRINTS" id="PR00081">
    <property type="entry name" value="GDHRDH"/>
</dbReference>
<evidence type="ECO:0000256" key="1">
    <source>
        <dbReference type="ARBA" id="ARBA00006484"/>
    </source>
</evidence>
<dbReference type="InterPro" id="IPR057326">
    <property type="entry name" value="KR_dom"/>
</dbReference>
<protein>
    <submittedName>
        <fullName evidence="3">NAD(P)-dependent dehydrogenase (Short-subunit alcohol dehydrogenase family)</fullName>
    </submittedName>
</protein>
<proteinExistence type="inferred from homology"/>
<dbReference type="PANTHER" id="PTHR43943">
    <property type="entry name" value="DEHYDROGENASE/REDUCTASE (SDR FAMILY) MEMBER 4"/>
    <property type="match status" value="1"/>
</dbReference>
<evidence type="ECO:0000313" key="3">
    <source>
        <dbReference type="EMBL" id="MDP9820772.1"/>
    </source>
</evidence>
<feature type="domain" description="Ketoreductase" evidence="2">
    <location>
        <begin position="9"/>
        <end position="193"/>
    </location>
</feature>
<dbReference type="InterPro" id="IPR002347">
    <property type="entry name" value="SDR_fam"/>
</dbReference>
<dbReference type="Gene3D" id="3.40.50.720">
    <property type="entry name" value="NAD(P)-binding Rossmann-like Domain"/>
    <property type="match status" value="1"/>
</dbReference>
<dbReference type="SMART" id="SM00822">
    <property type="entry name" value="PKS_KR"/>
    <property type="match status" value="1"/>
</dbReference>
<accession>A0ABT9NKM9</accession>
<dbReference type="PANTHER" id="PTHR43943:SF2">
    <property type="entry name" value="DEHYDROGENASE_REDUCTASE 4"/>
    <property type="match status" value="1"/>
</dbReference>
<comment type="caution">
    <text evidence="3">The sequence shown here is derived from an EMBL/GenBank/DDBJ whole genome shotgun (WGS) entry which is preliminary data.</text>
</comment>
<evidence type="ECO:0000313" key="4">
    <source>
        <dbReference type="Proteomes" id="UP001240447"/>
    </source>
</evidence>
<sequence length="252" mass="26085">MSIRPLVGKVALVTGGTRGLGRQIAAGLATRGATVIVAGRDGDRSVEAAAAVARETGGAAFGMACHVGRWVECDALVERVIADHRRLDILVNNAGMSPLYDSLEAVTEEYFDKVIAVNLKGPFRLSVNASNAMVEGGAIVNISSIAAVRPYAHQIPYALAKAGLNTLTVAMAHACGPKVRVNAVMAGPFLTDASAGWDMGAFSERAEREIPLRRAGAPEEIVGAVAYLVGPDSGYTTGAVLKVDGGEAWSPS</sequence>
<dbReference type="PRINTS" id="PR00080">
    <property type="entry name" value="SDRFAMILY"/>
</dbReference>
<dbReference type="Pfam" id="PF13561">
    <property type="entry name" value="adh_short_C2"/>
    <property type="match status" value="1"/>
</dbReference>
<evidence type="ECO:0000259" key="2">
    <source>
        <dbReference type="SMART" id="SM00822"/>
    </source>
</evidence>
<dbReference type="InterPro" id="IPR036291">
    <property type="entry name" value="NAD(P)-bd_dom_sf"/>
</dbReference>
<comment type="similarity">
    <text evidence="1">Belongs to the short-chain dehydrogenases/reductases (SDR) family.</text>
</comment>
<organism evidence="3 4">
    <name type="scientific">Nocardioides massiliensis</name>
    <dbReference type="NCBI Taxonomy" id="1325935"/>
    <lineage>
        <taxon>Bacteria</taxon>
        <taxon>Bacillati</taxon>
        <taxon>Actinomycetota</taxon>
        <taxon>Actinomycetes</taxon>
        <taxon>Propionibacteriales</taxon>
        <taxon>Nocardioidaceae</taxon>
        <taxon>Nocardioides</taxon>
    </lineage>
</organism>
<dbReference type="Proteomes" id="UP001240447">
    <property type="component" value="Unassembled WGS sequence"/>
</dbReference>
<dbReference type="CDD" id="cd05233">
    <property type="entry name" value="SDR_c"/>
    <property type="match status" value="1"/>
</dbReference>
<dbReference type="SUPFAM" id="SSF51735">
    <property type="entry name" value="NAD(P)-binding Rossmann-fold domains"/>
    <property type="match status" value="1"/>
</dbReference>
<gene>
    <name evidence="3" type="ORF">J2S59_000581</name>
</gene>
<dbReference type="EMBL" id="JAUSQM010000001">
    <property type="protein sequence ID" value="MDP9820772.1"/>
    <property type="molecule type" value="Genomic_DNA"/>
</dbReference>
<dbReference type="RefSeq" id="WP_068124736.1">
    <property type="nucleotide sequence ID" value="NZ_CCXJ01000772.2"/>
</dbReference>
<name>A0ABT9NKM9_9ACTN</name>
<reference evidence="3 4" key="1">
    <citation type="submission" date="2023-07" db="EMBL/GenBank/DDBJ databases">
        <title>Sequencing the genomes of 1000 actinobacteria strains.</title>
        <authorList>
            <person name="Klenk H.-P."/>
        </authorList>
    </citation>
    <scope>NUCLEOTIDE SEQUENCE [LARGE SCALE GENOMIC DNA]</scope>
    <source>
        <strain evidence="3 4">GD13</strain>
    </source>
</reference>
<keyword evidence="4" id="KW-1185">Reference proteome</keyword>